<reference evidence="2 3" key="1">
    <citation type="journal article" date="2022" name="bioRxiv">
        <title>Genomics of Preaxostyla Flagellates Illuminates Evolutionary Transitions and the Path Towards Mitochondrial Loss.</title>
        <authorList>
            <person name="Novak L.V.F."/>
            <person name="Treitli S.C."/>
            <person name="Pyrih J."/>
            <person name="Halakuc P."/>
            <person name="Pipaliya S.V."/>
            <person name="Vacek V."/>
            <person name="Brzon O."/>
            <person name="Soukal P."/>
            <person name="Eme L."/>
            <person name="Dacks J.B."/>
            <person name="Karnkowska A."/>
            <person name="Elias M."/>
            <person name="Hampl V."/>
        </authorList>
    </citation>
    <scope>NUCLEOTIDE SEQUENCE [LARGE SCALE GENOMIC DNA]</scope>
    <source>
        <strain evidence="2">NAU3</strain>
        <tissue evidence="2">Gut</tissue>
    </source>
</reference>
<organism evidence="2 3">
    <name type="scientific">Blattamonas nauphoetae</name>
    <dbReference type="NCBI Taxonomy" id="2049346"/>
    <lineage>
        <taxon>Eukaryota</taxon>
        <taxon>Metamonada</taxon>
        <taxon>Preaxostyla</taxon>
        <taxon>Oxymonadida</taxon>
        <taxon>Blattamonas</taxon>
    </lineage>
</organism>
<comment type="caution">
    <text evidence="2">The sequence shown here is derived from an EMBL/GenBank/DDBJ whole genome shotgun (WGS) entry which is preliminary data.</text>
</comment>
<proteinExistence type="predicted"/>
<accession>A0ABQ9XP08</accession>
<dbReference type="Proteomes" id="UP001281761">
    <property type="component" value="Unassembled WGS sequence"/>
</dbReference>
<evidence type="ECO:0000313" key="3">
    <source>
        <dbReference type="Proteomes" id="UP001281761"/>
    </source>
</evidence>
<keyword evidence="3" id="KW-1185">Reference proteome</keyword>
<feature type="region of interest" description="Disordered" evidence="1">
    <location>
        <begin position="91"/>
        <end position="126"/>
    </location>
</feature>
<sequence>MHTAPEDMPFVPPAISYVRYQENIIPEDKMGVNPRLREMRRPQLHKDASAIEQANEQMKFEIDERIHERVHGAEPERQSLFDFVVAQRAGLHNVGDPPPRRSTTLESYLGPTDEIGSPTERREKRKTMMMNDYRDYLQNWLDNN</sequence>
<name>A0ABQ9XP08_9EUKA</name>
<dbReference type="EMBL" id="JARBJD010000095">
    <property type="protein sequence ID" value="KAK2953117.1"/>
    <property type="molecule type" value="Genomic_DNA"/>
</dbReference>
<evidence type="ECO:0000313" key="2">
    <source>
        <dbReference type="EMBL" id="KAK2953117.1"/>
    </source>
</evidence>
<evidence type="ECO:0000256" key="1">
    <source>
        <dbReference type="SAM" id="MobiDB-lite"/>
    </source>
</evidence>
<gene>
    <name evidence="2" type="ORF">BLNAU_11902</name>
</gene>
<protein>
    <submittedName>
        <fullName evidence="2">Uncharacterized protein</fullName>
    </submittedName>
</protein>